<dbReference type="Proteomes" id="UP001237448">
    <property type="component" value="Unassembled WGS sequence"/>
</dbReference>
<feature type="region of interest" description="Disordered" evidence="1">
    <location>
        <begin position="1"/>
        <end position="21"/>
    </location>
</feature>
<dbReference type="Gene3D" id="1.10.260.40">
    <property type="entry name" value="lambda repressor-like DNA-binding domains"/>
    <property type="match status" value="1"/>
</dbReference>
<dbReference type="SUPFAM" id="SSF47413">
    <property type="entry name" value="lambda repressor-like DNA-binding domains"/>
    <property type="match status" value="1"/>
</dbReference>
<organism evidence="2 3">
    <name type="scientific">Labrys monachus</name>
    <dbReference type="NCBI Taxonomy" id="217067"/>
    <lineage>
        <taxon>Bacteria</taxon>
        <taxon>Pseudomonadati</taxon>
        <taxon>Pseudomonadota</taxon>
        <taxon>Alphaproteobacteria</taxon>
        <taxon>Hyphomicrobiales</taxon>
        <taxon>Xanthobacteraceae</taxon>
        <taxon>Labrys</taxon>
    </lineage>
</organism>
<sequence>MLRRSGRANQIRNDEKSHRAMTDNKIRQRAKYSKARPLLQIDWHRFGDDLRRERERRGLSMRQFGALTGAAFATIDRIERTHQPCGSEVFMTLAAMIGKDPRSYTSKRPERFEDWIKRPEHFTQWTEQGDFAETGT</sequence>
<dbReference type="RefSeq" id="WP_307435145.1">
    <property type="nucleotide sequence ID" value="NZ_JAUSVK010000001.1"/>
</dbReference>
<comment type="caution">
    <text evidence="2">The sequence shown here is derived from an EMBL/GenBank/DDBJ whole genome shotgun (WGS) entry which is preliminary data.</text>
</comment>
<dbReference type="InterPro" id="IPR010982">
    <property type="entry name" value="Lambda_DNA-bd_dom_sf"/>
</dbReference>
<name>A0ABU0FMK4_9HYPH</name>
<evidence type="ECO:0000313" key="3">
    <source>
        <dbReference type="Proteomes" id="UP001237448"/>
    </source>
</evidence>
<feature type="compositionally biased region" description="Basic and acidic residues" evidence="1">
    <location>
        <begin position="12"/>
        <end position="21"/>
    </location>
</feature>
<proteinExistence type="predicted"/>
<keyword evidence="3" id="KW-1185">Reference proteome</keyword>
<gene>
    <name evidence="2" type="ORF">J3R73_005639</name>
</gene>
<dbReference type="EMBL" id="JAUSVK010000001">
    <property type="protein sequence ID" value="MDQ0395847.1"/>
    <property type="molecule type" value="Genomic_DNA"/>
</dbReference>
<accession>A0ABU0FMK4</accession>
<evidence type="ECO:0000313" key="2">
    <source>
        <dbReference type="EMBL" id="MDQ0395847.1"/>
    </source>
</evidence>
<protein>
    <submittedName>
        <fullName evidence="2">Ribosome-binding protein aMBF1 (Putative translation factor)</fullName>
    </submittedName>
</protein>
<evidence type="ECO:0000256" key="1">
    <source>
        <dbReference type="SAM" id="MobiDB-lite"/>
    </source>
</evidence>
<reference evidence="2 3" key="1">
    <citation type="submission" date="2023-07" db="EMBL/GenBank/DDBJ databases">
        <title>Genomic Encyclopedia of Type Strains, Phase IV (KMG-IV): sequencing the most valuable type-strain genomes for metagenomic binning, comparative biology and taxonomic classification.</title>
        <authorList>
            <person name="Goeker M."/>
        </authorList>
    </citation>
    <scope>NUCLEOTIDE SEQUENCE [LARGE SCALE GENOMIC DNA]</scope>
    <source>
        <strain evidence="2 3">DSM 5896</strain>
    </source>
</reference>